<dbReference type="Gene3D" id="2.60.40.1080">
    <property type="match status" value="1"/>
</dbReference>
<proteinExistence type="predicted"/>
<dbReference type="EMBL" id="JAAGVB010000020">
    <property type="protein sequence ID" value="NEW33843.1"/>
    <property type="molecule type" value="Genomic_DNA"/>
</dbReference>
<feature type="domain" description="BIG2" evidence="1">
    <location>
        <begin position="221"/>
        <end position="299"/>
    </location>
</feature>
<dbReference type="RefSeq" id="WP_163845240.1">
    <property type="nucleotide sequence ID" value="NZ_JAAGVB010000020.1"/>
</dbReference>
<dbReference type="SUPFAM" id="SSF49373">
    <property type="entry name" value="Invasin/intimin cell-adhesion fragments"/>
    <property type="match status" value="1"/>
</dbReference>
<dbReference type="Proteomes" id="UP000471166">
    <property type="component" value="Unassembled WGS sequence"/>
</dbReference>
<gene>
    <name evidence="2" type="ORF">GV791_14895</name>
</gene>
<dbReference type="AlphaFoldDB" id="A0A6P1CQA2"/>
<reference evidence="2 3" key="1">
    <citation type="submission" date="2020-01" db="EMBL/GenBank/DDBJ databases">
        <title>Genetics and antimicrobial susceptibilities of Nocardia species isolated from the soil; a comparison with species isolated from humans.</title>
        <authorList>
            <person name="Carrasco G."/>
            <person name="Monzon S."/>
            <person name="Sansegundo M."/>
            <person name="Garcia E."/>
            <person name="Garrido N."/>
            <person name="Medina M.J."/>
            <person name="Villalon P."/>
            <person name="Ramirez-Arocha A.C."/>
            <person name="Jimenez P."/>
            <person name="Cuesta I."/>
            <person name="Valdezate S."/>
        </authorList>
    </citation>
    <scope>NUCLEOTIDE SEQUENCE [LARGE SCALE GENOMIC DNA]</scope>
    <source>
        <strain evidence="2 3">CNM20110626</strain>
    </source>
</reference>
<dbReference type="Pfam" id="PF02368">
    <property type="entry name" value="Big_2"/>
    <property type="match status" value="1"/>
</dbReference>
<dbReference type="InterPro" id="IPR008964">
    <property type="entry name" value="Invasin/intimin_cell_adhesion"/>
</dbReference>
<protein>
    <submittedName>
        <fullName evidence="2">Ig-like domain-containing protein</fullName>
    </submittedName>
</protein>
<evidence type="ECO:0000313" key="2">
    <source>
        <dbReference type="EMBL" id="NEW33843.1"/>
    </source>
</evidence>
<dbReference type="InterPro" id="IPR003343">
    <property type="entry name" value="Big_2"/>
</dbReference>
<sequence>MAPTTFQALKAKNDPLVVAALDWAVLLHDWASGASYMPADLTDGSGVLQSLPAGWQPSGELQKQAGVNLTPDTQTSNIEGYGSPGPRRTIVTSEGFTIDYLAQEWRKINLAMWHNTDLSAVSAAAGKGFKARKTSQLSVRYYSAILIGYDGSPGQELFPFFMYPKVAVTGRQAMAGQQGSELGLPMTLTVFDDSEYGSMYDFGVAGAGFDAIALDAGFATAPSSITVNPATASLAVGELIQLTVIDSNGVNRTGDCTFESANTAVATVSASGLVTGVAAGGPASVTAELGALSDTCAVTVV</sequence>
<evidence type="ECO:0000313" key="3">
    <source>
        <dbReference type="Proteomes" id="UP000471166"/>
    </source>
</evidence>
<organism evidence="2 3">
    <name type="scientific">Nocardia cyriacigeorgica</name>
    <dbReference type="NCBI Taxonomy" id="135487"/>
    <lineage>
        <taxon>Bacteria</taxon>
        <taxon>Bacillati</taxon>
        <taxon>Actinomycetota</taxon>
        <taxon>Actinomycetes</taxon>
        <taxon>Mycobacteriales</taxon>
        <taxon>Nocardiaceae</taxon>
        <taxon>Nocardia</taxon>
    </lineage>
</organism>
<comment type="caution">
    <text evidence="2">The sequence shown here is derived from an EMBL/GenBank/DDBJ whole genome shotgun (WGS) entry which is preliminary data.</text>
</comment>
<name>A0A6P1CQA2_9NOCA</name>
<evidence type="ECO:0000259" key="1">
    <source>
        <dbReference type="SMART" id="SM00635"/>
    </source>
</evidence>
<accession>A0A6P1CQA2</accession>
<dbReference type="SMART" id="SM00635">
    <property type="entry name" value="BID_2"/>
    <property type="match status" value="1"/>
</dbReference>